<dbReference type="STRING" id="743788.S8FET2"/>
<evidence type="ECO:0000313" key="2">
    <source>
        <dbReference type="EMBL" id="EPS99995.1"/>
    </source>
</evidence>
<feature type="region of interest" description="Disordered" evidence="1">
    <location>
        <begin position="70"/>
        <end position="94"/>
    </location>
</feature>
<keyword evidence="3" id="KW-1185">Reference proteome</keyword>
<dbReference type="AlphaFoldDB" id="S8FET2"/>
<dbReference type="InParanoid" id="S8FET2"/>
<dbReference type="HOGENOM" id="CLU_1796503_0_0_1"/>
<organism evidence="2 3">
    <name type="scientific">Fomitopsis schrenkii</name>
    <name type="common">Brown rot fungus</name>
    <dbReference type="NCBI Taxonomy" id="2126942"/>
    <lineage>
        <taxon>Eukaryota</taxon>
        <taxon>Fungi</taxon>
        <taxon>Dikarya</taxon>
        <taxon>Basidiomycota</taxon>
        <taxon>Agaricomycotina</taxon>
        <taxon>Agaricomycetes</taxon>
        <taxon>Polyporales</taxon>
        <taxon>Fomitopsis</taxon>
    </lineage>
</organism>
<dbReference type="Proteomes" id="UP000015241">
    <property type="component" value="Unassembled WGS sequence"/>
</dbReference>
<evidence type="ECO:0000313" key="3">
    <source>
        <dbReference type="Proteomes" id="UP000015241"/>
    </source>
</evidence>
<evidence type="ECO:0000256" key="1">
    <source>
        <dbReference type="SAM" id="MobiDB-lite"/>
    </source>
</evidence>
<dbReference type="OrthoDB" id="10266330at2759"/>
<sequence length="144" mass="15266">MDRAATLRVHAGHLSDVGGDMYTLAFSPDGKYVATADSASAYLLAFSEEASMLVSGSAIWTVRCRESKAKEDDVLTNGNGNAASADGDAPSAKEKESIETCVCTAGRSYLLATFPTKRTLIVNGQVTPRNMCLVAGPYLNPEQR</sequence>
<proteinExistence type="predicted"/>
<name>S8FET2_FOMSC</name>
<dbReference type="EMBL" id="KE504152">
    <property type="protein sequence ID" value="EPS99995.1"/>
    <property type="molecule type" value="Genomic_DNA"/>
</dbReference>
<protein>
    <recommendedName>
        <fullName evidence="4">Anaphase-promoting complex subunit 4 WD40 domain-containing protein</fullName>
    </recommendedName>
</protein>
<feature type="compositionally biased region" description="Low complexity" evidence="1">
    <location>
        <begin position="77"/>
        <end position="90"/>
    </location>
</feature>
<gene>
    <name evidence="2" type="ORF">FOMPIDRAFT_1023985</name>
</gene>
<evidence type="ECO:0008006" key="4">
    <source>
        <dbReference type="Google" id="ProtNLM"/>
    </source>
</evidence>
<reference evidence="2 3" key="1">
    <citation type="journal article" date="2012" name="Science">
        <title>The Paleozoic origin of enzymatic lignin decomposition reconstructed from 31 fungal genomes.</title>
        <authorList>
            <person name="Floudas D."/>
            <person name="Binder M."/>
            <person name="Riley R."/>
            <person name="Barry K."/>
            <person name="Blanchette R.A."/>
            <person name="Henrissat B."/>
            <person name="Martinez A.T."/>
            <person name="Otillar R."/>
            <person name="Spatafora J.W."/>
            <person name="Yadav J.S."/>
            <person name="Aerts A."/>
            <person name="Benoit I."/>
            <person name="Boyd A."/>
            <person name="Carlson A."/>
            <person name="Copeland A."/>
            <person name="Coutinho P.M."/>
            <person name="de Vries R.P."/>
            <person name="Ferreira P."/>
            <person name="Findley K."/>
            <person name="Foster B."/>
            <person name="Gaskell J."/>
            <person name="Glotzer D."/>
            <person name="Gorecki P."/>
            <person name="Heitman J."/>
            <person name="Hesse C."/>
            <person name="Hori C."/>
            <person name="Igarashi K."/>
            <person name="Jurgens J.A."/>
            <person name="Kallen N."/>
            <person name="Kersten P."/>
            <person name="Kohler A."/>
            <person name="Kuees U."/>
            <person name="Kumar T.K.A."/>
            <person name="Kuo A."/>
            <person name="LaButti K."/>
            <person name="Larrondo L.F."/>
            <person name="Lindquist E."/>
            <person name="Ling A."/>
            <person name="Lombard V."/>
            <person name="Lucas S."/>
            <person name="Lundell T."/>
            <person name="Martin R."/>
            <person name="McLaughlin D.J."/>
            <person name="Morgenstern I."/>
            <person name="Morin E."/>
            <person name="Murat C."/>
            <person name="Nagy L.G."/>
            <person name="Nolan M."/>
            <person name="Ohm R.A."/>
            <person name="Patyshakuliyeva A."/>
            <person name="Rokas A."/>
            <person name="Ruiz-Duenas F.J."/>
            <person name="Sabat G."/>
            <person name="Salamov A."/>
            <person name="Samejima M."/>
            <person name="Schmutz J."/>
            <person name="Slot J.C."/>
            <person name="St John F."/>
            <person name="Stenlid J."/>
            <person name="Sun H."/>
            <person name="Sun S."/>
            <person name="Syed K."/>
            <person name="Tsang A."/>
            <person name="Wiebenga A."/>
            <person name="Young D."/>
            <person name="Pisabarro A."/>
            <person name="Eastwood D.C."/>
            <person name="Martin F."/>
            <person name="Cullen D."/>
            <person name="Grigoriev I.V."/>
            <person name="Hibbett D.S."/>
        </authorList>
    </citation>
    <scope>NUCLEOTIDE SEQUENCE</scope>
    <source>
        <strain evidence="3">FP-58527</strain>
    </source>
</reference>
<accession>S8FET2</accession>
<dbReference type="SUPFAM" id="SSF82171">
    <property type="entry name" value="DPP6 N-terminal domain-like"/>
    <property type="match status" value="1"/>
</dbReference>